<reference evidence="2" key="1">
    <citation type="journal article" date="2023" name="Nat. Plants">
        <title>Single-cell RNA sequencing provides a high-resolution roadmap for understanding the multicellular compartmentation of specialized metabolism.</title>
        <authorList>
            <person name="Sun S."/>
            <person name="Shen X."/>
            <person name="Li Y."/>
            <person name="Li Y."/>
            <person name="Wang S."/>
            <person name="Li R."/>
            <person name="Zhang H."/>
            <person name="Shen G."/>
            <person name="Guo B."/>
            <person name="Wei J."/>
            <person name="Xu J."/>
            <person name="St-Pierre B."/>
            <person name="Chen S."/>
            <person name="Sun C."/>
        </authorList>
    </citation>
    <scope>NUCLEOTIDE SEQUENCE [LARGE SCALE GENOMIC DNA]</scope>
</reference>
<proteinExistence type="predicted"/>
<accession>A0ACC0AQ60</accession>
<protein>
    <submittedName>
        <fullName evidence="1">Uncharacterized protein</fullName>
    </submittedName>
</protein>
<name>A0ACC0AQ60_CATRO</name>
<gene>
    <name evidence="1" type="ORF">M9H77_21713</name>
</gene>
<organism evidence="1 2">
    <name type="scientific">Catharanthus roseus</name>
    <name type="common">Madagascar periwinkle</name>
    <name type="synonym">Vinca rosea</name>
    <dbReference type="NCBI Taxonomy" id="4058"/>
    <lineage>
        <taxon>Eukaryota</taxon>
        <taxon>Viridiplantae</taxon>
        <taxon>Streptophyta</taxon>
        <taxon>Embryophyta</taxon>
        <taxon>Tracheophyta</taxon>
        <taxon>Spermatophyta</taxon>
        <taxon>Magnoliopsida</taxon>
        <taxon>eudicotyledons</taxon>
        <taxon>Gunneridae</taxon>
        <taxon>Pentapetalae</taxon>
        <taxon>asterids</taxon>
        <taxon>lamiids</taxon>
        <taxon>Gentianales</taxon>
        <taxon>Apocynaceae</taxon>
        <taxon>Rauvolfioideae</taxon>
        <taxon>Vinceae</taxon>
        <taxon>Catharanthinae</taxon>
        <taxon>Catharanthus</taxon>
    </lineage>
</organism>
<evidence type="ECO:0000313" key="2">
    <source>
        <dbReference type="Proteomes" id="UP001060085"/>
    </source>
</evidence>
<sequence>MFDRYQNLNPPIRQHSTTELQTEIRSLKAQVKELKERVFSVETKNLELDTQIALLQSRTFKGKEVPSNSSIPEFPLAEIPMPEAVLQFIQNRHLLQRSIQQLSKGASSSAQLTVPATPSLLKPASSTSKITTVAADDNDDAAQFQEFLRFKAFQQQIKQQSAHSPTSSQDSSTEPLGTDPIGGQDPFDF</sequence>
<dbReference type="Proteomes" id="UP001060085">
    <property type="component" value="Linkage Group LG05"/>
</dbReference>
<evidence type="ECO:0000313" key="1">
    <source>
        <dbReference type="EMBL" id="KAI5662390.1"/>
    </source>
</evidence>
<comment type="caution">
    <text evidence="1">The sequence shown here is derived from an EMBL/GenBank/DDBJ whole genome shotgun (WGS) entry which is preliminary data.</text>
</comment>
<dbReference type="EMBL" id="CM044705">
    <property type="protein sequence ID" value="KAI5662390.1"/>
    <property type="molecule type" value="Genomic_DNA"/>
</dbReference>
<keyword evidence="2" id="KW-1185">Reference proteome</keyword>